<organism evidence="11 12">
    <name type="scientific">Phrynocephalus forsythii</name>
    <dbReference type="NCBI Taxonomy" id="171643"/>
    <lineage>
        <taxon>Eukaryota</taxon>
        <taxon>Metazoa</taxon>
        <taxon>Chordata</taxon>
        <taxon>Craniata</taxon>
        <taxon>Vertebrata</taxon>
        <taxon>Euteleostomi</taxon>
        <taxon>Lepidosauria</taxon>
        <taxon>Squamata</taxon>
        <taxon>Bifurcata</taxon>
        <taxon>Unidentata</taxon>
        <taxon>Episquamata</taxon>
        <taxon>Toxicofera</taxon>
        <taxon>Iguania</taxon>
        <taxon>Acrodonta</taxon>
        <taxon>Agamidae</taxon>
        <taxon>Agaminae</taxon>
        <taxon>Phrynocephalus</taxon>
    </lineage>
</organism>
<keyword evidence="12" id="KW-1185">Reference proteome</keyword>
<dbReference type="InterPro" id="IPR020479">
    <property type="entry name" value="HD_metazoa"/>
</dbReference>
<dbReference type="CDD" id="cd00086">
    <property type="entry name" value="homeodomain"/>
    <property type="match status" value="1"/>
</dbReference>
<dbReference type="EMBL" id="JAPFRF010000011">
    <property type="protein sequence ID" value="KAJ7317715.1"/>
    <property type="molecule type" value="Genomic_DNA"/>
</dbReference>
<dbReference type="InterPro" id="IPR017970">
    <property type="entry name" value="Homeobox_CS"/>
</dbReference>
<dbReference type="PANTHER" id="PTHR45664:SF11">
    <property type="entry name" value="HOMEOBOX PROTEIN HOX-B3"/>
    <property type="match status" value="1"/>
</dbReference>
<accession>A0A9Q1AXW3</accession>
<comment type="function">
    <text evidence="1">Sequence-specific transcription factor which is part of a developmental regulatory system that provides cells with specific positional identities on the anterior-posterior axis.</text>
</comment>
<dbReference type="SMART" id="SM00389">
    <property type="entry name" value="HOX"/>
    <property type="match status" value="1"/>
</dbReference>
<dbReference type="InterPro" id="IPR001356">
    <property type="entry name" value="HD"/>
</dbReference>
<keyword evidence="4" id="KW-0217">Developmental protein</keyword>
<evidence type="ECO:0000256" key="6">
    <source>
        <dbReference type="ARBA" id="ARBA00023155"/>
    </source>
</evidence>
<evidence type="ECO:0000256" key="7">
    <source>
        <dbReference type="ARBA" id="ARBA00023242"/>
    </source>
</evidence>
<comment type="caution">
    <text evidence="11">The sequence shown here is derived from an EMBL/GenBank/DDBJ whole genome shotgun (WGS) entry which is preliminary data.</text>
</comment>
<dbReference type="InterPro" id="IPR009057">
    <property type="entry name" value="Homeodomain-like_sf"/>
</dbReference>
<dbReference type="Pfam" id="PF13293">
    <property type="entry name" value="DUF4074"/>
    <property type="match status" value="1"/>
</dbReference>
<dbReference type="PROSITE" id="PS00027">
    <property type="entry name" value="HOMEOBOX_1"/>
    <property type="match status" value="1"/>
</dbReference>
<dbReference type="InterPro" id="IPR025281">
    <property type="entry name" value="DUF4074"/>
</dbReference>
<dbReference type="GO" id="GO:0000978">
    <property type="term" value="F:RNA polymerase II cis-regulatory region sequence-specific DNA binding"/>
    <property type="evidence" value="ECO:0007669"/>
    <property type="project" value="TreeGrafter"/>
</dbReference>
<comment type="subcellular location">
    <subcellularLocation>
        <location evidence="2 8 9">Nucleus</location>
    </subcellularLocation>
</comment>
<dbReference type="PANTHER" id="PTHR45664">
    <property type="entry name" value="PROTEIN ZERKNUELLT 1-RELATED"/>
    <property type="match status" value="1"/>
</dbReference>
<dbReference type="Gene3D" id="1.10.10.60">
    <property type="entry name" value="Homeodomain-like"/>
    <property type="match status" value="1"/>
</dbReference>
<evidence type="ECO:0000256" key="1">
    <source>
        <dbReference type="ARBA" id="ARBA00003263"/>
    </source>
</evidence>
<dbReference type="SUPFAM" id="SSF46689">
    <property type="entry name" value="Homeodomain-like"/>
    <property type="match status" value="1"/>
</dbReference>
<dbReference type="Pfam" id="PF00046">
    <property type="entry name" value="Homeodomain"/>
    <property type="match status" value="1"/>
</dbReference>
<proteinExistence type="inferred from homology"/>
<feature type="domain" description="Homeobox" evidence="10">
    <location>
        <begin position="52"/>
        <end position="112"/>
    </location>
</feature>
<keyword evidence="7 8" id="KW-0539">Nucleus</keyword>
<comment type="similarity">
    <text evidence="3">Belongs to the Antp homeobox family.</text>
</comment>
<dbReference type="Proteomes" id="UP001142489">
    <property type="component" value="Unassembled WGS sequence"/>
</dbReference>
<evidence type="ECO:0000256" key="8">
    <source>
        <dbReference type="PROSITE-ProRule" id="PRU00108"/>
    </source>
</evidence>
<protein>
    <recommendedName>
        <fullName evidence="10">Homeobox domain-containing protein</fullName>
    </recommendedName>
</protein>
<evidence type="ECO:0000256" key="5">
    <source>
        <dbReference type="ARBA" id="ARBA00023125"/>
    </source>
</evidence>
<keyword evidence="6 8" id="KW-0371">Homeobox</keyword>
<dbReference type="GO" id="GO:0005634">
    <property type="term" value="C:nucleus"/>
    <property type="evidence" value="ECO:0007669"/>
    <property type="project" value="UniProtKB-SubCell"/>
</dbReference>
<evidence type="ECO:0000256" key="2">
    <source>
        <dbReference type="ARBA" id="ARBA00004123"/>
    </source>
</evidence>
<evidence type="ECO:0000313" key="12">
    <source>
        <dbReference type="Proteomes" id="UP001142489"/>
    </source>
</evidence>
<reference evidence="11" key="1">
    <citation type="journal article" date="2023" name="DNA Res.">
        <title>Chromosome-level genome assembly of Phrynocephalus forsythii using third-generation DNA sequencing and Hi-C analysis.</title>
        <authorList>
            <person name="Qi Y."/>
            <person name="Zhao W."/>
            <person name="Zhao Y."/>
            <person name="Niu C."/>
            <person name="Cao S."/>
            <person name="Zhang Y."/>
        </authorList>
    </citation>
    <scope>NUCLEOTIDE SEQUENCE</scope>
    <source>
        <tissue evidence="11">Muscle</tissue>
    </source>
</reference>
<dbReference type="PRINTS" id="PR00024">
    <property type="entry name" value="HOMEOBOX"/>
</dbReference>
<feature type="DNA-binding region" description="Homeobox" evidence="8">
    <location>
        <begin position="54"/>
        <end position="113"/>
    </location>
</feature>
<name>A0A9Q1AXW3_9SAUR</name>
<evidence type="ECO:0000256" key="9">
    <source>
        <dbReference type="RuleBase" id="RU000682"/>
    </source>
</evidence>
<gene>
    <name evidence="11" type="ORF">JRQ81_003877</name>
</gene>
<dbReference type="AlphaFoldDB" id="A0A9Q1AXW3"/>
<evidence type="ECO:0000256" key="4">
    <source>
        <dbReference type="ARBA" id="ARBA00022473"/>
    </source>
</evidence>
<dbReference type="GO" id="GO:0009952">
    <property type="term" value="P:anterior/posterior pattern specification"/>
    <property type="evidence" value="ECO:0007669"/>
    <property type="project" value="TreeGrafter"/>
</dbReference>
<dbReference type="PROSITE" id="PS50071">
    <property type="entry name" value="HOMEOBOX_2"/>
    <property type="match status" value="1"/>
</dbReference>
<dbReference type="GO" id="GO:0048704">
    <property type="term" value="P:embryonic skeletal system morphogenesis"/>
    <property type="evidence" value="ECO:0007669"/>
    <property type="project" value="TreeGrafter"/>
</dbReference>
<dbReference type="OrthoDB" id="6159439at2759"/>
<evidence type="ECO:0000313" key="11">
    <source>
        <dbReference type="EMBL" id="KAJ7317715.1"/>
    </source>
</evidence>
<sequence length="273" mass="30144">MEPPFMGPPVSFLTNGTIWERGQLFFATSSGSHRNQLSPFLCLDSISPRSSSPSKRVRTAYTHTQLVELEKEFHFNRYLYRPRRMEMARLLRLSERQIKIWFQNRRMKYKKDSGASRKAQSKSHPGGDCPSLMGAKDQAAMTSPFSKDQGGICSAEVYADPFVENAFPSISFEYSPLSEAGEEDHHYGPPVLQGSPSKALTTGENYLGNVPKAGSLLSFSDCSFANLDYSCAAELPGHHPLGLCTPPPIYADGLSTHPVPQGDSQGPVNLMHL</sequence>
<evidence type="ECO:0000259" key="10">
    <source>
        <dbReference type="PROSITE" id="PS50071"/>
    </source>
</evidence>
<evidence type="ECO:0000256" key="3">
    <source>
        <dbReference type="ARBA" id="ARBA00009107"/>
    </source>
</evidence>
<dbReference type="GO" id="GO:0000981">
    <property type="term" value="F:DNA-binding transcription factor activity, RNA polymerase II-specific"/>
    <property type="evidence" value="ECO:0007669"/>
    <property type="project" value="InterPro"/>
</dbReference>
<keyword evidence="5 8" id="KW-0238">DNA-binding</keyword>